<dbReference type="Pfam" id="PF19187">
    <property type="entry name" value="HTH_PafC"/>
    <property type="match status" value="1"/>
</dbReference>
<dbReference type="InterPro" id="IPR057727">
    <property type="entry name" value="WCX_dom"/>
</dbReference>
<feature type="domain" description="WYL" evidence="2">
    <location>
        <begin position="141"/>
        <end position="202"/>
    </location>
</feature>
<dbReference type="OrthoDB" id="5174471at2"/>
<dbReference type="PANTHER" id="PTHR34580">
    <property type="match status" value="1"/>
</dbReference>
<protein>
    <submittedName>
        <fullName evidence="5">WYL domain-containing protein</fullName>
    </submittedName>
</protein>
<accession>A0A3P1T8V9</accession>
<dbReference type="Pfam" id="PF13280">
    <property type="entry name" value="WYL"/>
    <property type="match status" value="1"/>
</dbReference>
<dbReference type="RefSeq" id="WP_124844648.1">
    <property type="nucleotide sequence ID" value="NZ_JAUNKP010000016.1"/>
</dbReference>
<comment type="caution">
    <text evidence="5">The sequence shown here is derived from an EMBL/GenBank/DDBJ whole genome shotgun (WGS) entry which is preliminary data.</text>
</comment>
<dbReference type="Proteomes" id="UP000280819">
    <property type="component" value="Unassembled WGS sequence"/>
</dbReference>
<dbReference type="Pfam" id="PF25583">
    <property type="entry name" value="WCX"/>
    <property type="match status" value="1"/>
</dbReference>
<evidence type="ECO:0000259" key="2">
    <source>
        <dbReference type="Pfam" id="PF13280"/>
    </source>
</evidence>
<dbReference type="InterPro" id="IPR051534">
    <property type="entry name" value="CBASS_pafABC_assoc_protein"/>
</dbReference>
<dbReference type="PANTHER" id="PTHR34580:SF1">
    <property type="entry name" value="PROTEIN PAFC"/>
    <property type="match status" value="1"/>
</dbReference>
<evidence type="ECO:0000256" key="1">
    <source>
        <dbReference type="SAM" id="MobiDB-lite"/>
    </source>
</evidence>
<feature type="domain" description="PafC HTH" evidence="3">
    <location>
        <begin position="5"/>
        <end position="118"/>
    </location>
</feature>
<evidence type="ECO:0000313" key="6">
    <source>
        <dbReference type="Proteomes" id="UP000280819"/>
    </source>
</evidence>
<organism evidence="5 6">
    <name type="scientific">Arachnia propionica</name>
    <dbReference type="NCBI Taxonomy" id="1750"/>
    <lineage>
        <taxon>Bacteria</taxon>
        <taxon>Bacillati</taxon>
        <taxon>Actinomycetota</taxon>
        <taxon>Actinomycetes</taxon>
        <taxon>Propionibacteriales</taxon>
        <taxon>Propionibacteriaceae</taxon>
        <taxon>Arachnia</taxon>
    </lineage>
</organism>
<name>A0A3P1T8V9_9ACTN</name>
<dbReference type="PROSITE" id="PS52050">
    <property type="entry name" value="WYL"/>
    <property type="match status" value="1"/>
</dbReference>
<feature type="region of interest" description="Disordered" evidence="1">
    <location>
        <begin position="303"/>
        <end position="326"/>
    </location>
</feature>
<dbReference type="AlphaFoldDB" id="A0A3P1T8V9"/>
<evidence type="ECO:0000313" key="5">
    <source>
        <dbReference type="EMBL" id="RRD04873.1"/>
    </source>
</evidence>
<dbReference type="InterPro" id="IPR026881">
    <property type="entry name" value="WYL_dom"/>
</dbReference>
<proteinExistence type="predicted"/>
<dbReference type="InterPro" id="IPR043839">
    <property type="entry name" value="PafC_HTH"/>
</dbReference>
<dbReference type="InterPro" id="IPR028349">
    <property type="entry name" value="PafC-like"/>
</dbReference>
<sequence length="326" mass="35493">MRSVDQVQRLTQLVPYLMNHPGVSISETAEAFGVTPATVLKDLGVIQFCGLPGGLPDDLFEVDIDQVRKEGEIWIGNAEVLARPMTLTTMQAVTLLLALDTLVALGSEAARSAHEKLSRACGQLNPGIQVQVLAGDPVIRQRLAAAAEQGRVVVITHRRRDGEHRVEVEPVRLTVCDGVTYLEAWSRPRQAWRSFRLERILGCRETGEVFHPRQDLPAEGVGWFQDATGELTLEVDASAGWVTEHHPTTRIETTRDGFSITLPIGSRDWAVGLLLRLGKAVRGVDDPSLAAEAATAAREALTHYGTPVQDQQGIKTGNDVGYDGES</sequence>
<evidence type="ECO:0000259" key="3">
    <source>
        <dbReference type="Pfam" id="PF19187"/>
    </source>
</evidence>
<dbReference type="PIRSF" id="PIRSF016838">
    <property type="entry name" value="PafC"/>
    <property type="match status" value="1"/>
</dbReference>
<reference evidence="5 6" key="1">
    <citation type="submission" date="2018-11" db="EMBL/GenBank/DDBJ databases">
        <title>Genomes From Bacteria Associated with the Canine Oral Cavity: a Test Case for Automated Genome-Based Taxonomic Assignment.</title>
        <authorList>
            <person name="Coil D.A."/>
            <person name="Jospin G."/>
            <person name="Darling A.E."/>
            <person name="Wallis C."/>
            <person name="Davis I.J."/>
            <person name="Harris S."/>
            <person name="Eisen J.A."/>
            <person name="Holcombe L.J."/>
            <person name="O'Flynn C."/>
        </authorList>
    </citation>
    <scope>NUCLEOTIDE SEQUENCE [LARGE SCALE GENOMIC DNA]</scope>
    <source>
        <strain evidence="5 6">OH887_COT-365</strain>
    </source>
</reference>
<dbReference type="EMBL" id="RQZG01000008">
    <property type="protein sequence ID" value="RRD04873.1"/>
    <property type="molecule type" value="Genomic_DNA"/>
</dbReference>
<evidence type="ECO:0000259" key="4">
    <source>
        <dbReference type="Pfam" id="PF25583"/>
    </source>
</evidence>
<gene>
    <name evidence="5" type="ORF">EII34_08060</name>
</gene>
<feature type="domain" description="WCX" evidence="4">
    <location>
        <begin position="229"/>
        <end position="301"/>
    </location>
</feature>